<dbReference type="SUPFAM" id="SSF55154">
    <property type="entry name" value="CYTH-like phosphatases"/>
    <property type="match status" value="1"/>
</dbReference>
<evidence type="ECO:0000259" key="1">
    <source>
        <dbReference type="PROSITE" id="PS51707"/>
    </source>
</evidence>
<dbReference type="InterPro" id="IPR039013">
    <property type="entry name" value="YgiF"/>
</dbReference>
<dbReference type="PANTHER" id="PTHR39569">
    <property type="entry name" value="INORGANIC TRIPHOSPHATASE"/>
    <property type="match status" value="1"/>
</dbReference>
<gene>
    <name evidence="2" type="ORF">H9746_00705</name>
</gene>
<organism evidence="2 3">
    <name type="scientific">Candidatus Butyricicoccus avistercoris</name>
    <dbReference type="NCBI Taxonomy" id="2838518"/>
    <lineage>
        <taxon>Bacteria</taxon>
        <taxon>Bacillati</taxon>
        <taxon>Bacillota</taxon>
        <taxon>Clostridia</taxon>
        <taxon>Eubacteriales</taxon>
        <taxon>Butyricicoccaceae</taxon>
        <taxon>Butyricicoccus</taxon>
    </lineage>
</organism>
<dbReference type="SMART" id="SM01118">
    <property type="entry name" value="CYTH"/>
    <property type="match status" value="1"/>
</dbReference>
<dbReference type="Pfam" id="PF01928">
    <property type="entry name" value="CYTH"/>
    <property type="match status" value="1"/>
</dbReference>
<reference evidence="2" key="2">
    <citation type="submission" date="2021-04" db="EMBL/GenBank/DDBJ databases">
        <authorList>
            <person name="Gilroy R."/>
        </authorList>
    </citation>
    <scope>NUCLEOTIDE SEQUENCE</scope>
    <source>
        <strain evidence="2">CHK193-4272</strain>
    </source>
</reference>
<accession>A0A9D1TGX9</accession>
<dbReference type="Gene3D" id="2.40.320.10">
    <property type="entry name" value="Hypothetical Protein Pfu-838710-001"/>
    <property type="match status" value="1"/>
</dbReference>
<dbReference type="EMBL" id="DXIE01000006">
    <property type="protein sequence ID" value="HIV61364.1"/>
    <property type="molecule type" value="Genomic_DNA"/>
</dbReference>
<sequence>MEREFKWKANSDDYNKILKDLNLSEDEAIEMHASYYDTAAHWLRSHKIALRLRRENDKQVCCLKLQDAARDGLHVHDEFECSAASLNDGLNELPKHGAPSDLCAALKTETLIAVCETKFHRRRALWQAPDFTAEIVFDDGVLICQDKQKAFIEIECEQKSGDDKAFESACMAISEKFVLKSESKSKFSRALDLERA</sequence>
<evidence type="ECO:0000313" key="2">
    <source>
        <dbReference type="EMBL" id="HIV61364.1"/>
    </source>
</evidence>
<proteinExistence type="predicted"/>
<dbReference type="GO" id="GO:0046872">
    <property type="term" value="F:metal ion binding"/>
    <property type="evidence" value="ECO:0007669"/>
    <property type="project" value="TreeGrafter"/>
</dbReference>
<dbReference type="InterPro" id="IPR023577">
    <property type="entry name" value="CYTH_domain"/>
</dbReference>
<dbReference type="PROSITE" id="PS51707">
    <property type="entry name" value="CYTH"/>
    <property type="match status" value="1"/>
</dbReference>
<dbReference type="PANTHER" id="PTHR39569:SF1">
    <property type="entry name" value="INORGANIC TRIPHOSPHATASE"/>
    <property type="match status" value="1"/>
</dbReference>
<name>A0A9D1TGX9_9FIRM</name>
<dbReference type="InterPro" id="IPR033469">
    <property type="entry name" value="CYTH-like_dom_sf"/>
</dbReference>
<dbReference type="GO" id="GO:0050355">
    <property type="term" value="F:inorganic triphosphate phosphatase activity"/>
    <property type="evidence" value="ECO:0007669"/>
    <property type="project" value="InterPro"/>
</dbReference>
<evidence type="ECO:0000313" key="3">
    <source>
        <dbReference type="Proteomes" id="UP000886808"/>
    </source>
</evidence>
<dbReference type="AlphaFoldDB" id="A0A9D1TGX9"/>
<protein>
    <submittedName>
        <fullName evidence="2">CYTH domain-containing protein</fullName>
    </submittedName>
</protein>
<reference evidence="2" key="1">
    <citation type="journal article" date="2021" name="PeerJ">
        <title>Extensive microbial diversity within the chicken gut microbiome revealed by metagenomics and culture.</title>
        <authorList>
            <person name="Gilroy R."/>
            <person name="Ravi A."/>
            <person name="Getino M."/>
            <person name="Pursley I."/>
            <person name="Horton D.L."/>
            <person name="Alikhan N.F."/>
            <person name="Baker D."/>
            <person name="Gharbi K."/>
            <person name="Hall N."/>
            <person name="Watson M."/>
            <person name="Adriaenssens E.M."/>
            <person name="Foster-Nyarko E."/>
            <person name="Jarju S."/>
            <person name="Secka A."/>
            <person name="Antonio M."/>
            <person name="Oren A."/>
            <person name="Chaudhuri R.R."/>
            <person name="La Ragione R."/>
            <person name="Hildebrand F."/>
            <person name="Pallen M.J."/>
        </authorList>
    </citation>
    <scope>NUCLEOTIDE SEQUENCE</scope>
    <source>
        <strain evidence="2">CHK193-4272</strain>
    </source>
</reference>
<comment type="caution">
    <text evidence="2">The sequence shown here is derived from an EMBL/GenBank/DDBJ whole genome shotgun (WGS) entry which is preliminary data.</text>
</comment>
<feature type="domain" description="CYTH" evidence="1">
    <location>
        <begin position="1"/>
        <end position="196"/>
    </location>
</feature>
<dbReference type="Proteomes" id="UP000886808">
    <property type="component" value="Unassembled WGS sequence"/>
</dbReference>